<comment type="caution">
    <text evidence="5">The sequence shown here is derived from an EMBL/GenBank/DDBJ whole genome shotgun (WGS) entry which is preliminary data.</text>
</comment>
<feature type="domain" description="Amidohydrolase-related" evidence="4">
    <location>
        <begin position="64"/>
        <end position="409"/>
    </location>
</feature>
<dbReference type="SUPFAM" id="SSF51556">
    <property type="entry name" value="Metallo-dependent hydrolases"/>
    <property type="match status" value="1"/>
</dbReference>
<dbReference type="InterPro" id="IPR011059">
    <property type="entry name" value="Metal-dep_hydrolase_composite"/>
</dbReference>
<gene>
    <name evidence="5" type="ORF">LCGC14_1761030</name>
</gene>
<accession>A0A0F9JG30</accession>
<dbReference type="GO" id="GO:0016814">
    <property type="term" value="F:hydrolase activity, acting on carbon-nitrogen (but not peptide) bonds, in cyclic amidines"/>
    <property type="evidence" value="ECO:0007669"/>
    <property type="project" value="UniProtKB-ARBA"/>
</dbReference>
<dbReference type="FunFam" id="3.20.20.140:FF:000014">
    <property type="entry name" value="5-methylthioadenosine/S-adenosylhomocysteine deaminase"/>
    <property type="match status" value="1"/>
</dbReference>
<name>A0A0F9JG30_9ZZZZ</name>
<dbReference type="InterPro" id="IPR032466">
    <property type="entry name" value="Metal_Hydrolase"/>
</dbReference>
<dbReference type="PANTHER" id="PTHR43794">
    <property type="entry name" value="AMINOHYDROLASE SSNA-RELATED"/>
    <property type="match status" value="1"/>
</dbReference>
<evidence type="ECO:0000256" key="1">
    <source>
        <dbReference type="ARBA" id="ARBA00022723"/>
    </source>
</evidence>
<keyword evidence="3" id="KW-0862">Zinc</keyword>
<dbReference type="PANTHER" id="PTHR43794:SF11">
    <property type="entry name" value="AMIDOHYDROLASE-RELATED DOMAIN-CONTAINING PROTEIN"/>
    <property type="match status" value="1"/>
</dbReference>
<dbReference type="GO" id="GO:0046872">
    <property type="term" value="F:metal ion binding"/>
    <property type="evidence" value="ECO:0007669"/>
    <property type="project" value="UniProtKB-KW"/>
</dbReference>
<dbReference type="AlphaFoldDB" id="A0A0F9JG30"/>
<evidence type="ECO:0000259" key="4">
    <source>
        <dbReference type="Pfam" id="PF01979"/>
    </source>
</evidence>
<reference evidence="5" key="1">
    <citation type="journal article" date="2015" name="Nature">
        <title>Complex archaea that bridge the gap between prokaryotes and eukaryotes.</title>
        <authorList>
            <person name="Spang A."/>
            <person name="Saw J.H."/>
            <person name="Jorgensen S.L."/>
            <person name="Zaremba-Niedzwiedzka K."/>
            <person name="Martijn J."/>
            <person name="Lind A.E."/>
            <person name="van Eijk R."/>
            <person name="Schleper C."/>
            <person name="Guy L."/>
            <person name="Ettema T.J."/>
        </authorList>
    </citation>
    <scope>NUCLEOTIDE SEQUENCE</scope>
</reference>
<dbReference type="HAMAP" id="MF_01281">
    <property type="entry name" value="MTA_SAH_deamin"/>
    <property type="match status" value="1"/>
</dbReference>
<dbReference type="InterPro" id="IPR050287">
    <property type="entry name" value="MTA/SAH_deaminase"/>
</dbReference>
<dbReference type="InterPro" id="IPR023512">
    <property type="entry name" value="Deaminase_MtaD/DadD"/>
</dbReference>
<evidence type="ECO:0000313" key="5">
    <source>
        <dbReference type="EMBL" id="KKM04756.1"/>
    </source>
</evidence>
<evidence type="ECO:0000256" key="3">
    <source>
        <dbReference type="ARBA" id="ARBA00022833"/>
    </source>
</evidence>
<sequence>MPTRQEVDVLITADHLVTMDETLGVIADGAVAVRDNVIVGVGPQSEILSSFKAPDTYGGKGRAIIPGLVNTHTHAAMTLLRGIADDIPLKAWLEEHIWPAEKRWLDEEFVRDGVRLACLEMLLSGTVAFADMYFFDEVAGEVANEFGMRALLCSGIIDQPTKTTKDADDCLQNAEMLYERFRDDAIVRPAIGAHATYTCSPETLKKTALLARKRGMPITIHLAETRWEVQEIKSRYGKSPVKHLDSIGFLADDIIAAHCVWLEPGDMEILIERGVRVAHCIESNLKLSSGIAPVPRMLKAGIPVSLGTDGAASNNDLDMFGEMRTAALVHKGVCEDPTCMDAYTVLRMATVEGARALGLDGTLSPGARADMVVLDTGGAHMVPVYDICSHIVYSAKASDVDTVMVAGRVLVEDGRMLHTDEAEIIGKAHEWARRIRSNSG</sequence>
<proteinExistence type="inferred from homology"/>
<dbReference type="EMBL" id="LAZR01016385">
    <property type="protein sequence ID" value="KKM04756.1"/>
    <property type="molecule type" value="Genomic_DNA"/>
</dbReference>
<evidence type="ECO:0000256" key="2">
    <source>
        <dbReference type="ARBA" id="ARBA00022801"/>
    </source>
</evidence>
<keyword evidence="2" id="KW-0378">Hydrolase</keyword>
<keyword evidence="1" id="KW-0479">Metal-binding</keyword>
<protein>
    <recommendedName>
        <fullName evidence="4">Amidohydrolase-related domain-containing protein</fullName>
    </recommendedName>
</protein>
<dbReference type="InterPro" id="IPR006680">
    <property type="entry name" value="Amidohydro-rel"/>
</dbReference>
<dbReference type="Pfam" id="PF01979">
    <property type="entry name" value="Amidohydro_1"/>
    <property type="match status" value="1"/>
</dbReference>
<organism evidence="5">
    <name type="scientific">marine sediment metagenome</name>
    <dbReference type="NCBI Taxonomy" id="412755"/>
    <lineage>
        <taxon>unclassified sequences</taxon>
        <taxon>metagenomes</taxon>
        <taxon>ecological metagenomes</taxon>
    </lineage>
</organism>
<dbReference type="Gene3D" id="2.30.40.10">
    <property type="entry name" value="Urease, subunit C, domain 1"/>
    <property type="match status" value="1"/>
</dbReference>
<dbReference type="SUPFAM" id="SSF51338">
    <property type="entry name" value="Composite domain of metallo-dependent hydrolases"/>
    <property type="match status" value="1"/>
</dbReference>
<dbReference type="GO" id="GO:0019239">
    <property type="term" value="F:deaminase activity"/>
    <property type="evidence" value="ECO:0007669"/>
    <property type="project" value="InterPro"/>
</dbReference>
<dbReference type="Gene3D" id="3.20.20.140">
    <property type="entry name" value="Metal-dependent hydrolases"/>
    <property type="match status" value="1"/>
</dbReference>
<dbReference type="CDD" id="cd01298">
    <property type="entry name" value="ATZ_TRZ_like"/>
    <property type="match status" value="1"/>
</dbReference>